<comment type="caution">
    <text evidence="2">The sequence shown here is derived from an EMBL/GenBank/DDBJ whole genome shotgun (WGS) entry which is preliminary data.</text>
</comment>
<reference evidence="2 3" key="1">
    <citation type="submission" date="2017-08" db="EMBL/GenBank/DDBJ databases">
        <title>Infants hospitalized years apart are colonized by the same room-sourced microbial strains.</title>
        <authorList>
            <person name="Brooks B."/>
            <person name="Olm M.R."/>
            <person name="Firek B.A."/>
            <person name="Baker R."/>
            <person name="Thomas B.C."/>
            <person name="Morowitz M.J."/>
            <person name="Banfield J.F."/>
        </authorList>
    </citation>
    <scope>NUCLEOTIDE SEQUENCE [LARGE SCALE GENOMIC DNA]</scope>
    <source>
        <strain evidence="2">S2_003_000_R2_14</strain>
    </source>
</reference>
<feature type="domain" description="Helix-turn-helix" evidence="1">
    <location>
        <begin position="43"/>
        <end position="87"/>
    </location>
</feature>
<gene>
    <name evidence="2" type="ORF">DI536_21895</name>
</gene>
<evidence type="ECO:0000313" key="2">
    <source>
        <dbReference type="EMBL" id="PZR09595.1"/>
    </source>
</evidence>
<dbReference type="InterPro" id="IPR041657">
    <property type="entry name" value="HTH_17"/>
</dbReference>
<dbReference type="Proteomes" id="UP000249061">
    <property type="component" value="Unassembled WGS sequence"/>
</dbReference>
<name>A0A2W5TDY2_9BACT</name>
<dbReference type="AlphaFoldDB" id="A0A2W5TDY2"/>
<organism evidence="2 3">
    <name type="scientific">Archangium gephyra</name>
    <dbReference type="NCBI Taxonomy" id="48"/>
    <lineage>
        <taxon>Bacteria</taxon>
        <taxon>Pseudomonadati</taxon>
        <taxon>Myxococcota</taxon>
        <taxon>Myxococcia</taxon>
        <taxon>Myxococcales</taxon>
        <taxon>Cystobacterineae</taxon>
        <taxon>Archangiaceae</taxon>
        <taxon>Archangium</taxon>
    </lineage>
</organism>
<protein>
    <recommendedName>
        <fullName evidence="1">Helix-turn-helix domain-containing protein</fullName>
    </recommendedName>
</protein>
<evidence type="ECO:0000313" key="3">
    <source>
        <dbReference type="Proteomes" id="UP000249061"/>
    </source>
</evidence>
<accession>A0A2W5TDY2</accession>
<sequence length="154" mass="17275">MTGIRGPGAEAPRPSVLTIRKALMQLRELLTDDPHTVRAQCVSLEEAGERLRCSPDAVRALVERGELLAMTIGHELHVPRDELEAFVGASKPWTLRIPRTAKPREVLTIILRVLHRSKHPQICAQTARRMSRRFPDEATPDEVLGVLIAATRRR</sequence>
<dbReference type="Pfam" id="PF12728">
    <property type="entry name" value="HTH_17"/>
    <property type="match status" value="1"/>
</dbReference>
<evidence type="ECO:0000259" key="1">
    <source>
        <dbReference type="Pfam" id="PF12728"/>
    </source>
</evidence>
<dbReference type="EMBL" id="QFQP01000020">
    <property type="protein sequence ID" value="PZR09595.1"/>
    <property type="molecule type" value="Genomic_DNA"/>
</dbReference>
<proteinExistence type="predicted"/>